<evidence type="ECO:0000313" key="10">
    <source>
        <dbReference type="EMBL" id="AMQ00984.1"/>
    </source>
</evidence>
<evidence type="ECO:0000256" key="7">
    <source>
        <dbReference type="PROSITE-ProRule" id="PRU01379"/>
    </source>
</evidence>
<keyword evidence="4" id="KW-0378">Hydrolase</keyword>
<dbReference type="CDD" id="cd06238">
    <property type="entry name" value="M14-like"/>
    <property type="match status" value="1"/>
</dbReference>
<evidence type="ECO:0000256" key="4">
    <source>
        <dbReference type="ARBA" id="ARBA00022801"/>
    </source>
</evidence>
<comment type="similarity">
    <text evidence="2 7">Belongs to the peptidase M14 family.</text>
</comment>
<dbReference type="OrthoDB" id="9758209at2"/>
<keyword evidence="8" id="KW-0732">Signal</keyword>
<dbReference type="SUPFAM" id="SSF53187">
    <property type="entry name" value="Zn-dependent exopeptidases"/>
    <property type="match status" value="1"/>
</dbReference>
<dbReference type="RefSeq" id="WP_068404577.1">
    <property type="nucleotide sequence ID" value="NZ_CP014504.1"/>
</dbReference>
<feature type="signal peptide" evidence="8">
    <location>
        <begin position="1"/>
        <end position="20"/>
    </location>
</feature>
<evidence type="ECO:0000259" key="9">
    <source>
        <dbReference type="PROSITE" id="PS52035"/>
    </source>
</evidence>
<dbReference type="EMBL" id="CP014504">
    <property type="protein sequence ID" value="AMQ00984.1"/>
    <property type="molecule type" value="Genomic_DNA"/>
</dbReference>
<evidence type="ECO:0000256" key="3">
    <source>
        <dbReference type="ARBA" id="ARBA00022670"/>
    </source>
</evidence>
<comment type="caution">
    <text evidence="7">Lacks conserved residue(s) required for the propagation of feature annotation.</text>
</comment>
<evidence type="ECO:0000256" key="1">
    <source>
        <dbReference type="ARBA" id="ARBA00001947"/>
    </source>
</evidence>
<keyword evidence="5" id="KW-0862">Zinc</keyword>
<dbReference type="SMART" id="SM00631">
    <property type="entry name" value="Zn_pept"/>
    <property type="match status" value="1"/>
</dbReference>
<feature type="chain" id="PRO_5007280666" evidence="8">
    <location>
        <begin position="21"/>
        <end position="828"/>
    </location>
</feature>
<dbReference type="GO" id="GO:0006508">
    <property type="term" value="P:proteolysis"/>
    <property type="evidence" value="ECO:0007669"/>
    <property type="project" value="UniProtKB-KW"/>
</dbReference>
<organism evidence="10 11">
    <name type="scientific">Pedobacter cryoconitis</name>
    <dbReference type="NCBI Taxonomy" id="188932"/>
    <lineage>
        <taxon>Bacteria</taxon>
        <taxon>Pseudomonadati</taxon>
        <taxon>Bacteroidota</taxon>
        <taxon>Sphingobacteriia</taxon>
        <taxon>Sphingobacteriales</taxon>
        <taxon>Sphingobacteriaceae</taxon>
        <taxon>Pedobacter</taxon>
    </lineage>
</organism>
<dbReference type="PATRIC" id="fig|188932.3.peg.4291"/>
<gene>
    <name evidence="10" type="ORF">AY601_4133</name>
</gene>
<keyword evidence="3" id="KW-0645">Protease</keyword>
<evidence type="ECO:0000256" key="6">
    <source>
        <dbReference type="ARBA" id="ARBA00023049"/>
    </source>
</evidence>
<keyword evidence="6" id="KW-0482">Metalloprotease</keyword>
<reference evidence="10 11" key="1">
    <citation type="submission" date="2016-03" db="EMBL/GenBank/DDBJ databases">
        <title>Complete genome sequence of Pedobacter cryoconitis PAMC 27485.</title>
        <authorList>
            <person name="Lee J."/>
            <person name="Kim O.-S."/>
        </authorList>
    </citation>
    <scope>NUCLEOTIDE SEQUENCE [LARGE SCALE GENOMIC DNA]</scope>
    <source>
        <strain evidence="10 11">PAMC 27485</strain>
    </source>
</reference>
<protein>
    <submittedName>
        <fullName evidence="10">Zinc carboxypeptidase</fullName>
    </submittedName>
</protein>
<evidence type="ECO:0000256" key="5">
    <source>
        <dbReference type="ARBA" id="ARBA00022833"/>
    </source>
</evidence>
<dbReference type="GO" id="GO:0008270">
    <property type="term" value="F:zinc ion binding"/>
    <property type="evidence" value="ECO:0007669"/>
    <property type="project" value="InterPro"/>
</dbReference>
<comment type="cofactor">
    <cofactor evidence="1">
        <name>Zn(2+)</name>
        <dbReference type="ChEBI" id="CHEBI:29105"/>
    </cofactor>
</comment>
<dbReference type="AlphaFoldDB" id="A0A127VI28"/>
<evidence type="ECO:0000256" key="8">
    <source>
        <dbReference type="SAM" id="SignalP"/>
    </source>
</evidence>
<dbReference type="PROSITE" id="PS52035">
    <property type="entry name" value="PEPTIDASE_M14"/>
    <property type="match status" value="1"/>
</dbReference>
<feature type="domain" description="Peptidase M14" evidence="9">
    <location>
        <begin position="36"/>
        <end position="403"/>
    </location>
</feature>
<dbReference type="PANTHER" id="PTHR11705:SF143">
    <property type="entry name" value="SLL0236 PROTEIN"/>
    <property type="match status" value="1"/>
</dbReference>
<accession>A0A127VI28</accession>
<keyword evidence="10" id="KW-0121">Carboxypeptidase</keyword>
<dbReference type="SUPFAM" id="SSF52317">
    <property type="entry name" value="Class I glutamine amidotransferase-like"/>
    <property type="match status" value="1"/>
</dbReference>
<dbReference type="InterPro" id="IPR000834">
    <property type="entry name" value="Peptidase_M14"/>
</dbReference>
<dbReference type="PANTHER" id="PTHR11705">
    <property type="entry name" value="PROTEASE FAMILY M14 CARBOXYPEPTIDASE A,B"/>
    <property type="match status" value="1"/>
</dbReference>
<evidence type="ECO:0000313" key="11">
    <source>
        <dbReference type="Proteomes" id="UP000071561"/>
    </source>
</evidence>
<dbReference type="Pfam" id="PF00246">
    <property type="entry name" value="Peptidase_M14"/>
    <property type="match status" value="1"/>
</dbReference>
<dbReference type="Gene3D" id="3.40.630.10">
    <property type="entry name" value="Zn peptidases"/>
    <property type="match status" value="1"/>
</dbReference>
<keyword evidence="11" id="KW-1185">Reference proteome</keyword>
<evidence type="ECO:0000256" key="2">
    <source>
        <dbReference type="ARBA" id="ARBA00005988"/>
    </source>
</evidence>
<proteinExistence type="inferred from homology"/>
<dbReference type="GO" id="GO:0004181">
    <property type="term" value="F:metallocarboxypeptidase activity"/>
    <property type="evidence" value="ECO:0007669"/>
    <property type="project" value="InterPro"/>
</dbReference>
<sequence precursor="true">MKKITFLFLSLFICFTAVQAQIKSPDTFLGYPLGTRFTPHYQILAYFKYLAGADSNIKLINYGKSYEHRELMAAVISSKENMNNLEQLRKNNLSLSKAEGGQLNLSKQPAILWLSYNVHGNEASSSETAMKMLYTLAEGVNRQTKDWLKNTIVIIDPCLNPDGRERYINYYTGVAGLIPDANPLSREHIEPWPGGRSNHYYFDLNRDWAWQSQIETQQRQVLYHQWMPEVHIDFHEQSYNEPYYFAPAAEPVHQDITAFQREFQIIAGKNNARYFDKNGWQYFTKERFDLLYPSYGDTYPLYNGAIGMTYEQGGIGAGLAVVIANGDSLTLKDRINHHLTTGLATLETVSDNAYKLVAEFKKYFTQAVSYPTGTYKTYVVKADNISRVKKMAALLKKNNIQYAFGGDKTITGFNFATKKTALFRLGRNDMVISLKQPASVLANVLFEPQTMVTDSNTYDITAWALPYAYGLNAFACKEVFTGEFPEPETRKDSVLVLAKPYGWVLSWDAVEDAQILIALHRANIKVRIAEQAFTVGGIVRQAGSLLIYRAENEKLNKLIEADITALSKKYRKPFFAIAGSYVEKGKDLGSSAYPLLPVPKVAMVAGQDISAQSAGEVWHFFEQELNYPLNIIAEQSIGSLNLATTNVLILPDGTYMRRNMEKLEDWINLGGKVILLEDAISSVAGVKPFDIRKKEFPGAATKEGFFRSYKEKDRDNAADAIPGAIYKVNLDKSHPFSIGLGEVYYTLKTDDKLYEPLQKGWNVGVLKPDAYVTGIAGKNVQEKLTQGMLFGVQPAGKGNIVYLSCNLLFRSFWESGKQLFVNTIFLVF</sequence>
<dbReference type="InterPro" id="IPR029062">
    <property type="entry name" value="Class_I_gatase-like"/>
</dbReference>
<dbReference type="KEGG" id="pcm:AY601_4133"/>
<dbReference type="GO" id="GO:0005615">
    <property type="term" value="C:extracellular space"/>
    <property type="evidence" value="ECO:0007669"/>
    <property type="project" value="TreeGrafter"/>
</dbReference>
<dbReference type="Proteomes" id="UP000071561">
    <property type="component" value="Chromosome"/>
</dbReference>
<name>A0A127VI28_9SPHI</name>